<evidence type="ECO:0000256" key="3">
    <source>
        <dbReference type="SAM" id="SignalP"/>
    </source>
</evidence>
<proteinExistence type="inferred from homology"/>
<comment type="caution">
    <text evidence="5">The sequence shown here is derived from an EMBL/GenBank/DDBJ whole genome shotgun (WGS) entry which is preliminary data.</text>
</comment>
<dbReference type="EMBL" id="VRLR01000015">
    <property type="protein sequence ID" value="TXK78035.1"/>
    <property type="molecule type" value="Genomic_DNA"/>
</dbReference>
<evidence type="ECO:0000256" key="2">
    <source>
        <dbReference type="ARBA" id="ARBA00022729"/>
    </source>
</evidence>
<name>A0A5C8LP54_9GAMM</name>
<dbReference type="InterPro" id="IPR001638">
    <property type="entry name" value="Solute-binding_3/MltF_N"/>
</dbReference>
<gene>
    <name evidence="5" type="ORF">FU839_17280</name>
</gene>
<dbReference type="SMART" id="SM00062">
    <property type="entry name" value="PBPb"/>
    <property type="match status" value="1"/>
</dbReference>
<reference evidence="5 6" key="1">
    <citation type="submission" date="2019-08" db="EMBL/GenBank/DDBJ databases">
        <title>Draft genome analysis of Rheinheimera tangshanensis isolated from the roots of fresh rice plants (Oryza sativa).</title>
        <authorList>
            <person name="Yu Q."/>
            <person name="Qi Y."/>
            <person name="Zhang H."/>
            <person name="Pu J."/>
        </authorList>
    </citation>
    <scope>NUCLEOTIDE SEQUENCE [LARGE SCALE GENOMIC DNA]</scope>
    <source>
        <strain evidence="5 6">JA3-B52</strain>
    </source>
</reference>
<evidence type="ECO:0000313" key="6">
    <source>
        <dbReference type="Proteomes" id="UP000321814"/>
    </source>
</evidence>
<dbReference type="AlphaFoldDB" id="A0A5C8LP54"/>
<dbReference type="Pfam" id="PF00497">
    <property type="entry name" value="SBP_bac_3"/>
    <property type="match status" value="1"/>
</dbReference>
<dbReference type="Gene3D" id="3.40.190.10">
    <property type="entry name" value="Periplasmic binding protein-like II"/>
    <property type="match status" value="2"/>
</dbReference>
<sequence>MVKSMQQLLYLGMLCVAFMAVPAKAQQLQLLVGVEKPPYIKVSTQTGYELELLSAVVKRMGFDCQFIHVPNGRLLDVFNEGQADLVSLQRSAPEGLFATESYISYQNILIVRQDLYKEILSLSDLVGLRVMAFQNALKFLPPAYADAINKTSSYLEVVEQHQLPALLLKNRVDVLVMDRNIFWHYYRLTAPDDRSLKVLSLFQPNHYHMLARTPEVAERFNKALMEVKQSELFSQLQLKYFAELSQ</sequence>
<feature type="signal peptide" evidence="3">
    <location>
        <begin position="1"/>
        <end position="25"/>
    </location>
</feature>
<dbReference type="PANTHER" id="PTHR35936">
    <property type="entry name" value="MEMBRANE-BOUND LYTIC MUREIN TRANSGLYCOSYLASE F"/>
    <property type="match status" value="1"/>
</dbReference>
<organism evidence="5 6">
    <name type="scientific">Rheinheimera tangshanensis</name>
    <dbReference type="NCBI Taxonomy" id="400153"/>
    <lineage>
        <taxon>Bacteria</taxon>
        <taxon>Pseudomonadati</taxon>
        <taxon>Pseudomonadota</taxon>
        <taxon>Gammaproteobacteria</taxon>
        <taxon>Chromatiales</taxon>
        <taxon>Chromatiaceae</taxon>
        <taxon>Rheinheimera</taxon>
    </lineage>
</organism>
<dbReference type="Proteomes" id="UP000321814">
    <property type="component" value="Unassembled WGS sequence"/>
</dbReference>
<dbReference type="PANTHER" id="PTHR35936:SF19">
    <property type="entry name" value="AMINO-ACID-BINDING PROTEIN YXEM-RELATED"/>
    <property type="match status" value="1"/>
</dbReference>
<dbReference type="OrthoDB" id="245568at2"/>
<evidence type="ECO:0000313" key="5">
    <source>
        <dbReference type="EMBL" id="TXK78035.1"/>
    </source>
</evidence>
<dbReference type="SUPFAM" id="SSF53850">
    <property type="entry name" value="Periplasmic binding protein-like II"/>
    <property type="match status" value="1"/>
</dbReference>
<accession>A0A5C8LP54</accession>
<feature type="domain" description="Solute-binding protein family 3/N-terminal" evidence="4">
    <location>
        <begin position="29"/>
        <end position="244"/>
    </location>
</feature>
<dbReference type="RefSeq" id="WP_147905364.1">
    <property type="nucleotide sequence ID" value="NZ_BAAAGC010000006.1"/>
</dbReference>
<evidence type="ECO:0000256" key="1">
    <source>
        <dbReference type="ARBA" id="ARBA00010333"/>
    </source>
</evidence>
<feature type="chain" id="PRO_5022697185" evidence="3">
    <location>
        <begin position="26"/>
        <end position="246"/>
    </location>
</feature>
<keyword evidence="2 3" id="KW-0732">Signal</keyword>
<comment type="similarity">
    <text evidence="1">Belongs to the bacterial solute-binding protein 3 family.</text>
</comment>
<keyword evidence="6" id="KW-1185">Reference proteome</keyword>
<protein>
    <submittedName>
        <fullName evidence="5">Amino acid ABC transporter substrate-binding protein</fullName>
    </submittedName>
</protein>
<evidence type="ECO:0000259" key="4">
    <source>
        <dbReference type="SMART" id="SM00062"/>
    </source>
</evidence>